<dbReference type="GO" id="GO:1990180">
    <property type="term" value="P:mitochondrial tRNA 3'-end processing"/>
    <property type="evidence" value="ECO:0007669"/>
    <property type="project" value="TreeGrafter"/>
</dbReference>
<dbReference type="VEuPathDB" id="MicrosporidiaDB:H312_01244"/>
<sequence length="555" mass="65298">MKFHIQYLSTRSGKTLLLFFDKHRYVFNLFEGFQRYSIEANVKLTSVTAFFLSTKYQIPALLGTYLTLNECKSNYELPVNVICSADWFNIINSANFANKRKLKFNLCTSYKDSLIEVKMIEIEDECSFIVKLPIIRGKMLMEKIPQNFPKKMLSLLAKRKEVMFENKLIKDAFLPDIHPKSIGIVYSTKNFEKLIEIFKKEKIENIFFFQREALLCFKKEYKGNLYYCNENYFVEFISFYEIQREFNKFNKNYLLPSKLKEVEKIEDVLYLNSKDVLLFNKEINDYEHIKNVQMYPEGIKEQIYNENDIFITFLGTGCAIPSKYRNVSGILVQIKDILFLLDCGEDTLWQIHRIYNSFDIVDKLSFIFISHSHADHNLGIISVLMKRKNKSKLKIFGPSKIFPFIQSFTNNFTFISTDETFLLRKKIFLNYSDYFTSYDFNYLVSLCGVLHCEDSCGIKVIYEGFTISYSGDTKYDTVFKEMIKNSDVLIHEATFTDDLREKADKTYHSTVLDAVRVAEEGNVKQLILTHFSQRKRENVIGDTLDLYKIIPDKFL</sequence>
<evidence type="ECO:0000259" key="11">
    <source>
        <dbReference type="SMART" id="SM00849"/>
    </source>
</evidence>
<dbReference type="AlphaFoldDB" id="A0A059F245"/>
<keyword evidence="6" id="KW-0540">Nuclease</keyword>
<evidence type="ECO:0000256" key="3">
    <source>
        <dbReference type="ARBA" id="ARBA00007823"/>
    </source>
</evidence>
<organism evidence="12 13">
    <name type="scientific">Anncaliia algerae PRA339</name>
    <dbReference type="NCBI Taxonomy" id="1288291"/>
    <lineage>
        <taxon>Eukaryota</taxon>
        <taxon>Fungi</taxon>
        <taxon>Fungi incertae sedis</taxon>
        <taxon>Microsporidia</taxon>
        <taxon>Tubulinosematoidea</taxon>
        <taxon>Tubulinosematidae</taxon>
        <taxon>Anncaliia</taxon>
    </lineage>
</organism>
<dbReference type="PANTHER" id="PTHR12553">
    <property type="entry name" value="ZINC PHOSPHODIESTERASE ELAC PROTEIN 2"/>
    <property type="match status" value="1"/>
</dbReference>
<evidence type="ECO:0000256" key="5">
    <source>
        <dbReference type="ARBA" id="ARBA00022694"/>
    </source>
</evidence>
<dbReference type="GO" id="GO:0005739">
    <property type="term" value="C:mitochondrion"/>
    <property type="evidence" value="ECO:0007669"/>
    <property type="project" value="TreeGrafter"/>
</dbReference>
<dbReference type="Pfam" id="PF23023">
    <property type="entry name" value="Anti-Pycsar_Apyc1"/>
    <property type="match status" value="1"/>
</dbReference>
<dbReference type="EMBL" id="KK365144">
    <property type="protein sequence ID" value="KCZ81363.1"/>
    <property type="molecule type" value="Genomic_DNA"/>
</dbReference>
<keyword evidence="9" id="KW-0378">Hydrolase</keyword>
<comment type="cofactor">
    <cofactor evidence="2">
        <name>Zn(2+)</name>
        <dbReference type="ChEBI" id="CHEBI:29105"/>
    </cofactor>
</comment>
<keyword evidence="13" id="KW-1185">Reference proteome</keyword>
<evidence type="ECO:0000256" key="10">
    <source>
        <dbReference type="ARBA" id="ARBA00022833"/>
    </source>
</evidence>
<comment type="similarity">
    <text evidence="3">Belongs to the RNase Z family.</text>
</comment>
<keyword evidence="7" id="KW-0479">Metal-binding</keyword>
<feature type="domain" description="Metallo-beta-lactamase" evidence="11">
    <location>
        <begin position="326"/>
        <end position="511"/>
    </location>
</feature>
<evidence type="ECO:0000313" key="13">
    <source>
        <dbReference type="Proteomes" id="UP000030655"/>
    </source>
</evidence>
<name>A0A059F245_9MICR</name>
<dbReference type="STRING" id="1288291.A0A059F245"/>
<dbReference type="HOGENOM" id="CLU_019521_0_0_1"/>
<evidence type="ECO:0000256" key="7">
    <source>
        <dbReference type="ARBA" id="ARBA00022723"/>
    </source>
</evidence>
<protein>
    <recommendedName>
        <fullName evidence="4">ribonuclease Z</fullName>
        <ecNumber evidence="4">3.1.26.11</ecNumber>
    </recommendedName>
</protein>
<comment type="catalytic activity">
    <reaction evidence="1">
        <text>Endonucleolytic cleavage of RNA, removing extra 3' nucleotides from tRNA precursor, generating 3' termini of tRNAs. A 3'-hydroxy group is left at the tRNA terminus and a 5'-phosphoryl group is left at the trailer molecule.</text>
        <dbReference type="EC" id="3.1.26.11"/>
    </reaction>
</comment>
<dbReference type="PANTHER" id="PTHR12553:SF49">
    <property type="entry name" value="ZINC PHOSPHODIESTERASE ELAC PROTEIN 2"/>
    <property type="match status" value="1"/>
</dbReference>
<dbReference type="SUPFAM" id="SSF56281">
    <property type="entry name" value="Metallo-hydrolase/oxidoreductase"/>
    <property type="match status" value="1"/>
</dbReference>
<evidence type="ECO:0000256" key="9">
    <source>
        <dbReference type="ARBA" id="ARBA00022801"/>
    </source>
</evidence>
<evidence type="ECO:0000256" key="1">
    <source>
        <dbReference type="ARBA" id="ARBA00000402"/>
    </source>
</evidence>
<evidence type="ECO:0000313" key="12">
    <source>
        <dbReference type="EMBL" id="KCZ81363.1"/>
    </source>
</evidence>
<dbReference type="InterPro" id="IPR027794">
    <property type="entry name" value="tRNase_Z_dom"/>
</dbReference>
<reference evidence="13" key="1">
    <citation type="submission" date="2013-02" db="EMBL/GenBank/DDBJ databases">
        <authorList>
            <consortium name="The Broad Institute Genome Sequencing Platform"/>
            <person name="Cuomo C."/>
            <person name="Becnel J."/>
            <person name="Sanscrainte N."/>
            <person name="Walker B."/>
            <person name="Young S.K."/>
            <person name="Zeng Q."/>
            <person name="Gargeya S."/>
            <person name="Fitzgerald M."/>
            <person name="Haas B."/>
            <person name="Abouelleil A."/>
            <person name="Alvarado L."/>
            <person name="Arachchi H.M."/>
            <person name="Berlin A.M."/>
            <person name="Chapman S.B."/>
            <person name="Dewar J."/>
            <person name="Goldberg J."/>
            <person name="Griggs A."/>
            <person name="Gujja S."/>
            <person name="Hansen M."/>
            <person name="Howarth C."/>
            <person name="Imamovic A."/>
            <person name="Larimer J."/>
            <person name="McCowan C."/>
            <person name="Murphy C."/>
            <person name="Neiman D."/>
            <person name="Pearson M."/>
            <person name="Priest M."/>
            <person name="Roberts A."/>
            <person name="Saif S."/>
            <person name="Shea T."/>
            <person name="Sisk P."/>
            <person name="Sykes S."/>
            <person name="Wortman J."/>
            <person name="Nusbaum C."/>
            <person name="Birren B."/>
        </authorList>
    </citation>
    <scope>NUCLEOTIDE SEQUENCE [LARGE SCALE GENOMIC DNA]</scope>
    <source>
        <strain evidence="13">PRA339</strain>
    </source>
</reference>
<dbReference type="OrthoDB" id="527344at2759"/>
<dbReference type="Gene3D" id="3.60.15.10">
    <property type="entry name" value="Ribonuclease Z/Hydroxyacylglutathione hydrolase-like"/>
    <property type="match status" value="2"/>
</dbReference>
<evidence type="ECO:0000256" key="8">
    <source>
        <dbReference type="ARBA" id="ARBA00022759"/>
    </source>
</evidence>
<dbReference type="InterPro" id="IPR047151">
    <property type="entry name" value="RNZ2-like"/>
</dbReference>
<evidence type="ECO:0000256" key="2">
    <source>
        <dbReference type="ARBA" id="ARBA00001947"/>
    </source>
</evidence>
<dbReference type="GO" id="GO:0042781">
    <property type="term" value="F:3'-tRNA processing endoribonuclease activity"/>
    <property type="evidence" value="ECO:0007669"/>
    <property type="project" value="UniProtKB-EC"/>
</dbReference>
<dbReference type="InterPro" id="IPR001279">
    <property type="entry name" value="Metallo-B-lactamas"/>
</dbReference>
<dbReference type="Pfam" id="PF13691">
    <property type="entry name" value="Lactamase_B_4"/>
    <property type="match status" value="1"/>
</dbReference>
<keyword evidence="5" id="KW-0819">tRNA processing</keyword>
<dbReference type="GO" id="GO:0046872">
    <property type="term" value="F:metal ion binding"/>
    <property type="evidence" value="ECO:0007669"/>
    <property type="project" value="UniProtKB-KW"/>
</dbReference>
<accession>A0A059F245</accession>
<dbReference type="SMART" id="SM00849">
    <property type="entry name" value="Lactamase_B"/>
    <property type="match status" value="1"/>
</dbReference>
<proteinExistence type="inferred from homology"/>
<reference evidence="12 13" key="2">
    <citation type="submission" date="2014-03" db="EMBL/GenBank/DDBJ databases">
        <title>The Genome Sequence of Anncaliia algerae insect isolate PRA339.</title>
        <authorList>
            <consortium name="The Broad Institute Genome Sequencing Platform"/>
            <consortium name="The Broad Institute Genome Sequencing Center for Infectious Disease"/>
            <person name="Cuomo C."/>
            <person name="Becnel J."/>
            <person name="Sanscrainte N."/>
            <person name="Walker B."/>
            <person name="Young S.K."/>
            <person name="Zeng Q."/>
            <person name="Gargeya S."/>
            <person name="Fitzgerald M."/>
            <person name="Haas B."/>
            <person name="Abouelleil A."/>
            <person name="Alvarado L."/>
            <person name="Arachchi H.M."/>
            <person name="Berlin A.M."/>
            <person name="Chapman S.B."/>
            <person name="Dewar J."/>
            <person name="Goldberg J."/>
            <person name="Griggs A."/>
            <person name="Gujja S."/>
            <person name="Hansen M."/>
            <person name="Howarth C."/>
            <person name="Imamovic A."/>
            <person name="Larimer J."/>
            <person name="McCowan C."/>
            <person name="Murphy C."/>
            <person name="Neiman D."/>
            <person name="Pearson M."/>
            <person name="Priest M."/>
            <person name="Roberts A."/>
            <person name="Saif S."/>
            <person name="Shea T."/>
            <person name="Sisk P."/>
            <person name="Sykes S."/>
            <person name="Wortman J."/>
            <person name="Nusbaum C."/>
            <person name="Birren B."/>
        </authorList>
    </citation>
    <scope>NUCLEOTIDE SEQUENCE [LARGE SCALE GENOMIC DNA]</scope>
    <source>
        <strain evidence="12 13">PRA339</strain>
    </source>
</reference>
<keyword evidence="8" id="KW-0255">Endonuclease</keyword>
<dbReference type="EC" id="3.1.26.11" evidence="4"/>
<gene>
    <name evidence="12" type="ORF">H312_01244</name>
</gene>
<dbReference type="InterPro" id="IPR036866">
    <property type="entry name" value="RibonucZ/Hydroxyglut_hydro"/>
</dbReference>
<keyword evidence="10" id="KW-0862">Zinc</keyword>
<evidence type="ECO:0000256" key="6">
    <source>
        <dbReference type="ARBA" id="ARBA00022722"/>
    </source>
</evidence>
<evidence type="ECO:0000256" key="4">
    <source>
        <dbReference type="ARBA" id="ARBA00012477"/>
    </source>
</evidence>
<dbReference type="Proteomes" id="UP000030655">
    <property type="component" value="Unassembled WGS sequence"/>
</dbReference>